<protein>
    <submittedName>
        <fullName evidence="1">Uncharacterized protein</fullName>
    </submittedName>
</protein>
<gene>
    <name evidence="1" type="ORF">NPIL_8291</name>
</gene>
<organism evidence="1 2">
    <name type="scientific">Nephila pilipes</name>
    <name type="common">Giant wood spider</name>
    <name type="synonym">Nephila maculata</name>
    <dbReference type="NCBI Taxonomy" id="299642"/>
    <lineage>
        <taxon>Eukaryota</taxon>
        <taxon>Metazoa</taxon>
        <taxon>Ecdysozoa</taxon>
        <taxon>Arthropoda</taxon>
        <taxon>Chelicerata</taxon>
        <taxon>Arachnida</taxon>
        <taxon>Araneae</taxon>
        <taxon>Araneomorphae</taxon>
        <taxon>Entelegynae</taxon>
        <taxon>Araneoidea</taxon>
        <taxon>Nephilidae</taxon>
        <taxon>Nephila</taxon>
    </lineage>
</organism>
<reference evidence="1" key="1">
    <citation type="submission" date="2020-08" db="EMBL/GenBank/DDBJ databases">
        <title>Multicomponent nature underlies the extraordinary mechanical properties of spider dragline silk.</title>
        <authorList>
            <person name="Kono N."/>
            <person name="Nakamura H."/>
            <person name="Mori M."/>
            <person name="Yoshida Y."/>
            <person name="Ohtoshi R."/>
            <person name="Malay A.D."/>
            <person name="Moran D.A.P."/>
            <person name="Tomita M."/>
            <person name="Numata K."/>
            <person name="Arakawa K."/>
        </authorList>
    </citation>
    <scope>NUCLEOTIDE SEQUENCE</scope>
</reference>
<accession>A0A8X6IWA3</accession>
<evidence type="ECO:0000313" key="1">
    <source>
        <dbReference type="EMBL" id="GFS63291.1"/>
    </source>
</evidence>
<evidence type="ECO:0000313" key="2">
    <source>
        <dbReference type="Proteomes" id="UP000887013"/>
    </source>
</evidence>
<dbReference type="Proteomes" id="UP000887013">
    <property type="component" value="Unassembled WGS sequence"/>
</dbReference>
<dbReference type="AlphaFoldDB" id="A0A8X6IWA3"/>
<dbReference type="OrthoDB" id="6468809at2759"/>
<keyword evidence="2" id="KW-1185">Reference proteome</keyword>
<dbReference type="EMBL" id="BMAW01047907">
    <property type="protein sequence ID" value="GFS63291.1"/>
    <property type="molecule type" value="Genomic_DNA"/>
</dbReference>
<proteinExistence type="predicted"/>
<comment type="caution">
    <text evidence="1">The sequence shown here is derived from an EMBL/GenBank/DDBJ whole genome shotgun (WGS) entry which is preliminary data.</text>
</comment>
<sequence>MPLTVADLVKLVQGFEETGSLDDHVRSGKPSLRQTLSVRRTLASESSAGSNRAREAGRTLGLLPSSIGNILHGVSIQYPYKLQSCHELLLLDIVEREAF</sequence>
<name>A0A8X6IWA3_NEPPI</name>